<name>A0A9P0PNI2_ACAOB</name>
<dbReference type="Proteomes" id="UP001152888">
    <property type="component" value="Unassembled WGS sequence"/>
</dbReference>
<evidence type="ECO:0000313" key="2">
    <source>
        <dbReference type="EMBL" id="CAH2002389.1"/>
    </source>
</evidence>
<dbReference type="EMBL" id="CAKOFQ010007492">
    <property type="protein sequence ID" value="CAH2002389.1"/>
    <property type="molecule type" value="Genomic_DNA"/>
</dbReference>
<gene>
    <name evidence="1" type="ORF">ACAOBT_LOCUS19959</name>
    <name evidence="2" type="ORF">ACAOBT_LOCUS26762</name>
</gene>
<organism evidence="1 3">
    <name type="scientific">Acanthoscelides obtectus</name>
    <name type="common">Bean weevil</name>
    <name type="synonym">Bruchus obtectus</name>
    <dbReference type="NCBI Taxonomy" id="200917"/>
    <lineage>
        <taxon>Eukaryota</taxon>
        <taxon>Metazoa</taxon>
        <taxon>Ecdysozoa</taxon>
        <taxon>Arthropoda</taxon>
        <taxon>Hexapoda</taxon>
        <taxon>Insecta</taxon>
        <taxon>Pterygota</taxon>
        <taxon>Neoptera</taxon>
        <taxon>Endopterygota</taxon>
        <taxon>Coleoptera</taxon>
        <taxon>Polyphaga</taxon>
        <taxon>Cucujiformia</taxon>
        <taxon>Chrysomeloidea</taxon>
        <taxon>Chrysomelidae</taxon>
        <taxon>Bruchinae</taxon>
        <taxon>Bruchini</taxon>
        <taxon>Acanthoscelides</taxon>
    </lineage>
</organism>
<protein>
    <submittedName>
        <fullName evidence="1">Uncharacterized protein</fullName>
    </submittedName>
</protein>
<reference evidence="1" key="1">
    <citation type="submission" date="2022-03" db="EMBL/GenBank/DDBJ databases">
        <authorList>
            <person name="Sayadi A."/>
        </authorList>
    </citation>
    <scope>NUCLEOTIDE SEQUENCE</scope>
</reference>
<proteinExistence type="predicted"/>
<keyword evidence="3" id="KW-1185">Reference proteome</keyword>
<evidence type="ECO:0000313" key="3">
    <source>
        <dbReference type="Proteomes" id="UP001152888"/>
    </source>
</evidence>
<evidence type="ECO:0000313" key="1">
    <source>
        <dbReference type="EMBL" id="CAH1990927.1"/>
    </source>
</evidence>
<dbReference type="EMBL" id="CAKOFQ010007101">
    <property type="protein sequence ID" value="CAH1990927.1"/>
    <property type="molecule type" value="Genomic_DNA"/>
</dbReference>
<dbReference type="AlphaFoldDB" id="A0A9P0PNI2"/>
<comment type="caution">
    <text evidence="1">The sequence shown here is derived from an EMBL/GenBank/DDBJ whole genome shotgun (WGS) entry which is preliminary data.</text>
</comment>
<accession>A0A9P0PNI2</accession>
<sequence>MRITWTDRQYAAKPCHQRKVQIVVLDLNPLSLPLVYPYWHSFHIKVAAQTKWNIQDCISPNLFRYLYTFSQFTQMLFVAVSELVIS</sequence>